<keyword evidence="5" id="KW-1185">Reference proteome</keyword>
<dbReference type="GO" id="GO:0005509">
    <property type="term" value="F:calcium ion binding"/>
    <property type="evidence" value="ECO:0007669"/>
    <property type="project" value="InterPro"/>
</dbReference>
<dbReference type="Proteomes" id="UP000187209">
    <property type="component" value="Unassembled WGS sequence"/>
</dbReference>
<protein>
    <recommendedName>
        <fullName evidence="3">EF-hand domain-containing protein</fullName>
    </recommendedName>
</protein>
<evidence type="ECO:0000313" key="5">
    <source>
        <dbReference type="Proteomes" id="UP000187209"/>
    </source>
</evidence>
<organism evidence="4 5">
    <name type="scientific">Stentor coeruleus</name>
    <dbReference type="NCBI Taxonomy" id="5963"/>
    <lineage>
        <taxon>Eukaryota</taxon>
        <taxon>Sar</taxon>
        <taxon>Alveolata</taxon>
        <taxon>Ciliophora</taxon>
        <taxon>Postciliodesmatophora</taxon>
        <taxon>Heterotrichea</taxon>
        <taxon>Heterotrichida</taxon>
        <taxon>Stentoridae</taxon>
        <taxon>Stentor</taxon>
    </lineage>
</organism>
<dbReference type="PROSITE" id="PS50222">
    <property type="entry name" value="EF_HAND_2"/>
    <property type="match status" value="1"/>
</dbReference>
<dbReference type="InterPro" id="IPR011992">
    <property type="entry name" value="EF-hand-dom_pair"/>
</dbReference>
<dbReference type="Gene3D" id="1.10.238.10">
    <property type="entry name" value="EF-hand"/>
    <property type="match status" value="1"/>
</dbReference>
<dbReference type="InterPro" id="IPR002048">
    <property type="entry name" value="EF_hand_dom"/>
</dbReference>
<dbReference type="SUPFAM" id="SSF47473">
    <property type="entry name" value="EF-hand"/>
    <property type="match status" value="1"/>
</dbReference>
<gene>
    <name evidence="4" type="ORF">SteCoe_18673</name>
</gene>
<dbReference type="AlphaFoldDB" id="A0A1R2BWJ7"/>
<dbReference type="OrthoDB" id="194918at2759"/>
<dbReference type="EMBL" id="MPUH01000400">
    <property type="protein sequence ID" value="OMJ80965.1"/>
    <property type="molecule type" value="Genomic_DNA"/>
</dbReference>
<evidence type="ECO:0000259" key="3">
    <source>
        <dbReference type="PROSITE" id="PS50222"/>
    </source>
</evidence>
<dbReference type="InterPro" id="IPR018247">
    <property type="entry name" value="EF_Hand_1_Ca_BS"/>
</dbReference>
<evidence type="ECO:0000256" key="2">
    <source>
        <dbReference type="SAM" id="Coils"/>
    </source>
</evidence>
<sequence length="875" mass="100686">MGCVVSRGTAETVLGQLSQKKQRINELESMLSKPVSIEMKYLNKTSDDIDLTQELRMSVYNFKTLSSNFPVDSTKCNSIIAKLTASINNFTSDHEYVTLKLEESDYEKKIVEHFVNLVDTMKELDKDLAQKINNKSQSLGKILTTGQHTALLADLDKIKAQQIQMSSFRGGNFDSIAMRITTRLDLDKDLEVIQTKLEAKQHFDSLNMEDTESQELKNEITLLRNQKNDLERAWDMVRINTKSKAAEIAQFREQVEKIRPVHDDIEAQVLEMRARKEDFDTSMTQIQELNMLITEINQNIIEKNLELQAKIQENHMKNKDYKESEELRGVINEKIQEKADFEAKIAKLEDDTLAEAVYPGYNDDMDKLSKINSYLDDLSTQSLEKSEKIAEQERLHISKLQSMIISRLKYSLNNYIDTYFSKWKWIVEKDKAQDIGNVTDISNISDMPDMESLNLDDIKFARQSIEEESKELIENNEIIKNIKETNEKPMSVVNLFKFLEELMDKKYETDLKDIKEGRMPRTMTEFIQEHLLRVFGIAKIANRQLASIVPALKELHQQKDHYGILYCRLFQIFDPHPINLHMAIFITKARYQFGIIKEKYEKTAKPSGGGRNTRDLTREAKSGGFAFATDVIDLITTMFENHKALGVKTLSLLRPDNLSLEEYVAFMICQKIIRIGKTVESVFNLIDKDGSKTIDKKELFMFARNAVDLWVDEGDMNKCFSSLVTPGTDEIPKDVFISRFSIKTFQDLTRNQNYVVSKSKFLRSLVKIYKYVHKSDLASMNSILGGYPNELSKQDFAALLNEINPEMVKYSDKYFSEGANSNTFITHQAFLKVISKNGLGAFKKSPFAIADLYKGLEEKRLKTNLDDSVLKTIVK</sequence>
<proteinExistence type="predicted"/>
<evidence type="ECO:0000256" key="1">
    <source>
        <dbReference type="ARBA" id="ARBA00022837"/>
    </source>
</evidence>
<evidence type="ECO:0000313" key="4">
    <source>
        <dbReference type="EMBL" id="OMJ80965.1"/>
    </source>
</evidence>
<accession>A0A1R2BWJ7</accession>
<reference evidence="4 5" key="1">
    <citation type="submission" date="2016-11" db="EMBL/GenBank/DDBJ databases">
        <title>The macronuclear genome of Stentor coeruleus: a giant cell with tiny introns.</title>
        <authorList>
            <person name="Slabodnick M."/>
            <person name="Ruby J.G."/>
            <person name="Reiff S.B."/>
            <person name="Swart E.C."/>
            <person name="Gosai S."/>
            <person name="Prabakaran S."/>
            <person name="Witkowska E."/>
            <person name="Larue G.E."/>
            <person name="Fisher S."/>
            <person name="Freeman R.M."/>
            <person name="Gunawardena J."/>
            <person name="Chu W."/>
            <person name="Stover N.A."/>
            <person name="Gregory B.D."/>
            <person name="Nowacki M."/>
            <person name="Derisi J."/>
            <person name="Roy S.W."/>
            <person name="Marshall W.F."/>
            <person name="Sood P."/>
        </authorList>
    </citation>
    <scope>NUCLEOTIDE SEQUENCE [LARGE SCALE GENOMIC DNA]</scope>
    <source>
        <strain evidence="4">WM001</strain>
    </source>
</reference>
<keyword evidence="2" id="KW-0175">Coiled coil</keyword>
<dbReference type="PROSITE" id="PS00018">
    <property type="entry name" value="EF_HAND_1"/>
    <property type="match status" value="1"/>
</dbReference>
<comment type="caution">
    <text evidence="4">The sequence shown here is derived from an EMBL/GenBank/DDBJ whole genome shotgun (WGS) entry which is preliminary data.</text>
</comment>
<feature type="domain" description="EF-hand" evidence="3">
    <location>
        <begin position="674"/>
        <end position="709"/>
    </location>
</feature>
<feature type="coiled-coil region" evidence="2">
    <location>
        <begin position="206"/>
        <end position="233"/>
    </location>
</feature>
<keyword evidence="1" id="KW-0106">Calcium</keyword>
<feature type="coiled-coil region" evidence="2">
    <location>
        <begin position="455"/>
        <end position="482"/>
    </location>
</feature>
<name>A0A1R2BWJ7_9CILI</name>